<gene>
    <name evidence="2" type="ORF">MAM1_0311d09539</name>
</gene>
<feature type="compositionally biased region" description="Basic residues" evidence="1">
    <location>
        <begin position="249"/>
        <end position="258"/>
    </location>
</feature>
<feature type="region of interest" description="Disordered" evidence="1">
    <location>
        <begin position="221"/>
        <end position="259"/>
    </location>
</feature>
<evidence type="ECO:0000313" key="3">
    <source>
        <dbReference type="Proteomes" id="UP000053815"/>
    </source>
</evidence>
<organism evidence="2">
    <name type="scientific">Mucor ambiguus</name>
    <dbReference type="NCBI Taxonomy" id="91626"/>
    <lineage>
        <taxon>Eukaryota</taxon>
        <taxon>Fungi</taxon>
        <taxon>Fungi incertae sedis</taxon>
        <taxon>Mucoromycota</taxon>
        <taxon>Mucoromycotina</taxon>
        <taxon>Mucoromycetes</taxon>
        <taxon>Mucorales</taxon>
        <taxon>Mucorineae</taxon>
        <taxon>Mucoraceae</taxon>
        <taxon>Mucor</taxon>
    </lineage>
</organism>
<dbReference type="OrthoDB" id="2278136at2759"/>
<name>A0A0C9LXE9_9FUNG</name>
<dbReference type="EMBL" id="DF836600">
    <property type="protein sequence ID" value="GAN10005.1"/>
    <property type="molecule type" value="Genomic_DNA"/>
</dbReference>
<protein>
    <submittedName>
        <fullName evidence="2">Uncharacterized protein</fullName>
    </submittedName>
</protein>
<dbReference type="Proteomes" id="UP000053815">
    <property type="component" value="Unassembled WGS sequence"/>
</dbReference>
<feature type="compositionally biased region" description="Low complexity" evidence="1">
    <location>
        <begin position="222"/>
        <end position="234"/>
    </location>
</feature>
<dbReference type="AlphaFoldDB" id="A0A0C9LXE9"/>
<proteinExistence type="predicted"/>
<evidence type="ECO:0000256" key="1">
    <source>
        <dbReference type="SAM" id="MobiDB-lite"/>
    </source>
</evidence>
<evidence type="ECO:0000313" key="2">
    <source>
        <dbReference type="EMBL" id="GAN10005.1"/>
    </source>
</evidence>
<keyword evidence="3" id="KW-1185">Reference proteome</keyword>
<reference evidence="2" key="1">
    <citation type="submission" date="2014-09" db="EMBL/GenBank/DDBJ databases">
        <title>Draft genome sequence of an oleaginous Mucoromycotina fungus Mucor ambiguus NBRC6742.</title>
        <authorList>
            <person name="Takeda I."/>
            <person name="Yamane N."/>
            <person name="Morita T."/>
            <person name="Tamano K."/>
            <person name="Machida M."/>
            <person name="Baker S."/>
            <person name="Koike H."/>
        </authorList>
    </citation>
    <scope>NUCLEOTIDE SEQUENCE</scope>
    <source>
        <strain evidence="2">NBRC 6742</strain>
    </source>
</reference>
<accession>A0A0C9LXE9</accession>
<sequence length="376" mass="43061">MDSQQTLRKQLPFYGRHNAEFLTNSSSTSLHSSSNNSSSFLVSNRSSVYTPNIERQLNSLVIEDDDTQENTAQLLQQTFDQLDVETQEHATLLFHPRPDSSFTTADTSFHSSSIAHEDHTSLSYKSNHASLLHKDKDSMQIDRCQDFSAFTYPFSEQPVITGRTLTGFYIPTPTSIRNYLDYPDASVLKDMILPYPFRVKEPVSQRLERLDSNSSFMAMNLQQPSQKQQQQQPQQRREKNNQSSISHHQPIKPSKRHSLALGQVDRIARKNSMIKTNTLLKLQEATPKSKQHRHSRAASIMSDRTQDIMTWMPDQNIEWQDWTQEKDTLDKTTPSGETSMPLRLHIPWSHGSNSGVGHTGIYADNQLHPLDHTKNR</sequence>